<sequence>MMTHNTRTSALASDRTACEAAIAGLRNSLDTAERSTTPFRHWTLSDVLPQEACEALVAWEPEGSAVAGDTGGRRETRNGSRVFVEPEARARDPRLDVLAHMFDSPEGRAAVEALCGTKLDHTALRLELSLDTDGFWLEPHTDIGAKKLTLLIPLSIHDDAEQWGTDLMNAEGKTVVRSSGRFNTGTLFVPGDDTWHGFQKRPINGLRRGLIVNFVDSSWRATQELAFGPAALK</sequence>
<name>A0A1U9KHN9_ACEAC</name>
<dbReference type="KEGG" id="aace:A0U92_11265"/>
<dbReference type="Gene3D" id="2.60.120.620">
    <property type="entry name" value="q2cbj1_9rhob like domain"/>
    <property type="match status" value="1"/>
</dbReference>
<dbReference type="STRING" id="435.A0U92_11265"/>
<dbReference type="AlphaFoldDB" id="A0A1U9KHN9"/>
<organism evidence="1 2">
    <name type="scientific">Acetobacter aceti</name>
    <dbReference type="NCBI Taxonomy" id="435"/>
    <lineage>
        <taxon>Bacteria</taxon>
        <taxon>Pseudomonadati</taxon>
        <taxon>Pseudomonadota</taxon>
        <taxon>Alphaproteobacteria</taxon>
        <taxon>Acetobacterales</taxon>
        <taxon>Acetobacteraceae</taxon>
        <taxon>Acetobacter</taxon>
        <taxon>Acetobacter subgen. Acetobacter</taxon>
    </lineage>
</organism>
<protein>
    <recommendedName>
        <fullName evidence="3">2OG-Fe(II) oxygenase</fullName>
    </recommendedName>
</protein>
<evidence type="ECO:0000313" key="2">
    <source>
        <dbReference type="Proteomes" id="UP000188937"/>
    </source>
</evidence>
<keyword evidence="2" id="KW-1185">Reference proteome</keyword>
<gene>
    <name evidence="1" type="ORF">A0U92_11265</name>
</gene>
<proteinExistence type="predicted"/>
<dbReference type="eggNOG" id="ENOG50309ZE">
    <property type="taxonomic scope" value="Bacteria"/>
</dbReference>
<dbReference type="Proteomes" id="UP000188937">
    <property type="component" value="Chromosome"/>
</dbReference>
<evidence type="ECO:0000313" key="1">
    <source>
        <dbReference type="EMBL" id="AQS85267.1"/>
    </source>
</evidence>
<dbReference type="RefSeq" id="WP_077813320.1">
    <property type="nucleotide sequence ID" value="NZ_CP014692.1"/>
</dbReference>
<accession>A0A1U9KHN9</accession>
<dbReference type="OrthoDB" id="7157988at2"/>
<reference evidence="1 2" key="1">
    <citation type="submission" date="2016-03" db="EMBL/GenBank/DDBJ databases">
        <title>Acetic acid bacteria sequencing.</title>
        <authorList>
            <person name="Brandt J."/>
            <person name="Jakob F."/>
            <person name="Vogel R.F."/>
        </authorList>
    </citation>
    <scope>NUCLEOTIDE SEQUENCE [LARGE SCALE GENOMIC DNA]</scope>
    <source>
        <strain evidence="1 2">TMW2.1153</strain>
    </source>
</reference>
<dbReference type="EMBL" id="CP014692">
    <property type="protein sequence ID" value="AQS85267.1"/>
    <property type="molecule type" value="Genomic_DNA"/>
</dbReference>
<evidence type="ECO:0008006" key="3">
    <source>
        <dbReference type="Google" id="ProtNLM"/>
    </source>
</evidence>